<accession>A0A1M5S9J1</accession>
<dbReference type="AlphaFoldDB" id="A0A1M5S9J1"/>
<dbReference type="Proteomes" id="UP000190675">
    <property type="component" value="Chromosome I"/>
</dbReference>
<dbReference type="Pfam" id="PF02596">
    <property type="entry name" value="DUF169"/>
    <property type="match status" value="1"/>
</dbReference>
<dbReference type="PANTHER" id="PTHR37954:SF3">
    <property type="entry name" value="DUF169 DOMAIN-CONTAINING PROTEIN"/>
    <property type="match status" value="1"/>
</dbReference>
<dbReference type="InterPro" id="IPR003748">
    <property type="entry name" value="DUF169"/>
</dbReference>
<protein>
    <submittedName>
        <fullName evidence="1">Uncharacterized conserved protein, DUF169 family</fullName>
    </submittedName>
</protein>
<organism evidence="1 2">
    <name type="scientific">Bradyrhizobium erythrophlei</name>
    <dbReference type="NCBI Taxonomy" id="1437360"/>
    <lineage>
        <taxon>Bacteria</taxon>
        <taxon>Pseudomonadati</taxon>
        <taxon>Pseudomonadota</taxon>
        <taxon>Alphaproteobacteria</taxon>
        <taxon>Hyphomicrobiales</taxon>
        <taxon>Nitrobacteraceae</taxon>
        <taxon>Bradyrhizobium</taxon>
    </lineage>
</organism>
<dbReference type="PANTHER" id="PTHR37954">
    <property type="entry name" value="BLL4979 PROTEIN"/>
    <property type="match status" value="1"/>
</dbReference>
<dbReference type="RefSeq" id="WP_079570083.1">
    <property type="nucleotide sequence ID" value="NZ_LT670818.1"/>
</dbReference>
<proteinExistence type="predicted"/>
<dbReference type="OrthoDB" id="9777728at2"/>
<evidence type="ECO:0000313" key="1">
    <source>
        <dbReference type="EMBL" id="SHH35166.1"/>
    </source>
</evidence>
<evidence type="ECO:0000313" key="2">
    <source>
        <dbReference type="Proteomes" id="UP000190675"/>
    </source>
</evidence>
<sequence>MQQAAPAKEEFDFAAMAADLNSLLRLKTTVIGMKMFASVEDMTAIPKIRRPSAVHTTDQIVSMASRLGWTVGITADDLVGAQCRAVIGLAQQDEKWLAGEAYVGVWHGTTEDARKRQEALDVVAFGQYQALAVSPLSSGRLNPPDICLVYATPGQMIILINGLQYTGYRKFEWGVVGETACADSWGRALKTGEPSLSLPCFAERRYGGVPDEEMSMALSPAHLAKAIAGMKQLAKNGLRYPIAPYGIQADVRAGMGASYAKK</sequence>
<gene>
    <name evidence="1" type="ORF">SAMN05444169_7014</name>
</gene>
<reference evidence="1 2" key="1">
    <citation type="submission" date="2016-11" db="EMBL/GenBank/DDBJ databases">
        <authorList>
            <person name="Jaros S."/>
            <person name="Januszkiewicz K."/>
            <person name="Wedrychowicz H."/>
        </authorList>
    </citation>
    <scope>NUCLEOTIDE SEQUENCE [LARGE SCALE GENOMIC DNA]</scope>
    <source>
        <strain evidence="1 2">GAS242</strain>
    </source>
</reference>
<dbReference type="EMBL" id="LT670818">
    <property type="protein sequence ID" value="SHH35166.1"/>
    <property type="molecule type" value="Genomic_DNA"/>
</dbReference>
<name>A0A1M5S9J1_9BRAD</name>